<dbReference type="Proteomes" id="UP000831019">
    <property type="component" value="Plasmid pDSM109990_e"/>
</dbReference>
<evidence type="ECO:0000256" key="2">
    <source>
        <dbReference type="ARBA" id="ARBA00023098"/>
    </source>
</evidence>
<dbReference type="SUPFAM" id="SSF52096">
    <property type="entry name" value="ClpP/crotonase"/>
    <property type="match status" value="1"/>
</dbReference>
<evidence type="ECO:0000313" key="6">
    <source>
        <dbReference type="EMBL" id="UOA17204.1"/>
    </source>
</evidence>
<keyword evidence="6" id="KW-0614">Plasmid</keyword>
<evidence type="ECO:0000256" key="1">
    <source>
        <dbReference type="ARBA" id="ARBA00005254"/>
    </source>
</evidence>
<keyword evidence="7" id="KW-1185">Reference proteome</keyword>
<comment type="similarity">
    <text evidence="1 4">Belongs to the enoyl-CoA hydratase/isomerase family.</text>
</comment>
<dbReference type="CDD" id="cd06558">
    <property type="entry name" value="crotonase-like"/>
    <property type="match status" value="1"/>
</dbReference>
<dbReference type="InterPro" id="IPR001753">
    <property type="entry name" value="Enoyl-CoA_hydra/iso"/>
</dbReference>
<dbReference type="InterPro" id="IPR029045">
    <property type="entry name" value="ClpP/crotonase-like_dom_sf"/>
</dbReference>
<proteinExistence type="inferred from homology"/>
<organism evidence="6 7">
    <name type="scientific">Sulfitobacter dubius</name>
    <dbReference type="NCBI Taxonomy" id="218673"/>
    <lineage>
        <taxon>Bacteria</taxon>
        <taxon>Pseudomonadati</taxon>
        <taxon>Pseudomonadota</taxon>
        <taxon>Alphaproteobacteria</taxon>
        <taxon>Rhodobacterales</taxon>
        <taxon>Roseobacteraceae</taxon>
        <taxon>Sulfitobacter</taxon>
    </lineage>
</organism>
<evidence type="ECO:0000313" key="7">
    <source>
        <dbReference type="Proteomes" id="UP000831019"/>
    </source>
</evidence>
<keyword evidence="3 6" id="KW-0456">Lyase</keyword>
<dbReference type="EC" id="4.2.1.149" evidence="6"/>
<dbReference type="EMBL" id="CP085149">
    <property type="protein sequence ID" value="UOA17204.1"/>
    <property type="molecule type" value="Genomic_DNA"/>
</dbReference>
<dbReference type="Pfam" id="PF00378">
    <property type="entry name" value="ECH_1"/>
    <property type="match status" value="1"/>
</dbReference>
<dbReference type="Gene3D" id="1.10.12.10">
    <property type="entry name" value="Lyase 2-enoyl-coa Hydratase, Chain A, domain 2"/>
    <property type="match status" value="1"/>
</dbReference>
<evidence type="ECO:0000256" key="4">
    <source>
        <dbReference type="RuleBase" id="RU003707"/>
    </source>
</evidence>
<sequence>MSDDNIVSLDIEGHIATVSINRPERRNALSIEAANRLHDIWEEIDANSDIRVAILTSAQCGTFCAGMDLKQAAQIKAEKGVDILSLIRDPFHQRMRRVNVPIIAAMTGHFAAGGFMLMLNSDIRVGLADTSGGVTEVKRGRGSPWAVPVLWQLPQPFVMELLLTGDSVPVERFRELGFVNHVENSPEQVMERARAIAANIASNAPLSVKAAKLSTVRALSLGCEAGLEEANAIYETVYASEDAQEGPRAFSEKREPVWQGR</sequence>
<dbReference type="PANTHER" id="PTHR11941:SF169">
    <property type="entry name" value="(7AS)-7A-METHYL-1,5-DIOXO-2,3,5,6,7,7A-HEXAHYDRO-1H-INDENE-CARBOXYL-COA HYDROLASE"/>
    <property type="match status" value="1"/>
</dbReference>
<keyword evidence="5" id="KW-0472">Membrane</keyword>
<protein>
    <submittedName>
        <fullName evidence="6">Carnitinyl-CoA dehydratase</fullName>
        <ecNumber evidence="6">4.2.1.149</ecNumber>
    </submittedName>
</protein>
<keyword evidence="5" id="KW-1133">Transmembrane helix</keyword>
<reference evidence="7" key="1">
    <citation type="journal article" date="2022" name="Microorganisms">
        <title>Beyond the ABCs#Discovery of Three New Plasmid Types in Rhodobacterales (RepQ, RepY, RepW).</title>
        <authorList>
            <person name="Freese H.M."/>
            <person name="Ringel V."/>
            <person name="Overmann J."/>
            <person name="Petersen J."/>
        </authorList>
    </citation>
    <scope>NUCLEOTIDE SEQUENCE [LARGE SCALE GENOMIC DNA]</scope>
    <source>
        <strain evidence="7">DSM 109990</strain>
        <plasmid evidence="7">pDSM109990_e</plasmid>
    </source>
</reference>
<dbReference type="Gene3D" id="3.90.226.10">
    <property type="entry name" value="2-enoyl-CoA Hydratase, Chain A, domain 1"/>
    <property type="match status" value="1"/>
</dbReference>
<dbReference type="PROSITE" id="PS00166">
    <property type="entry name" value="ENOYL_COA_HYDRATASE"/>
    <property type="match status" value="1"/>
</dbReference>
<feature type="transmembrane region" description="Helical" evidence="5">
    <location>
        <begin position="98"/>
        <end position="119"/>
    </location>
</feature>
<keyword evidence="5" id="KW-0812">Transmembrane</keyword>
<evidence type="ECO:0000256" key="3">
    <source>
        <dbReference type="ARBA" id="ARBA00023239"/>
    </source>
</evidence>
<keyword evidence="2" id="KW-0443">Lipid metabolism</keyword>
<dbReference type="PANTHER" id="PTHR11941">
    <property type="entry name" value="ENOYL-COA HYDRATASE-RELATED"/>
    <property type="match status" value="1"/>
</dbReference>
<dbReference type="RefSeq" id="WP_243264016.1">
    <property type="nucleotide sequence ID" value="NZ_CP085149.1"/>
</dbReference>
<dbReference type="GO" id="GO:0016829">
    <property type="term" value="F:lyase activity"/>
    <property type="evidence" value="ECO:0007669"/>
    <property type="project" value="UniProtKB-KW"/>
</dbReference>
<geneLocation type="plasmid" evidence="6 7">
    <name>pDSM109990_e</name>
</geneLocation>
<dbReference type="InterPro" id="IPR018376">
    <property type="entry name" value="Enoyl-CoA_hyd/isom_CS"/>
</dbReference>
<dbReference type="InterPro" id="IPR014748">
    <property type="entry name" value="Enoyl-CoA_hydra_C"/>
</dbReference>
<evidence type="ECO:0000256" key="5">
    <source>
        <dbReference type="SAM" id="Phobius"/>
    </source>
</evidence>
<name>A0ABY3ZU08_9RHOB</name>
<gene>
    <name evidence="6" type="primary">caiD</name>
    <name evidence="6" type="ORF">DSM109990_04103</name>
</gene>
<accession>A0ABY3ZU08</accession>